<dbReference type="SFLD" id="SFLDS00003">
    <property type="entry name" value="Haloacid_Dehalogenase"/>
    <property type="match status" value="1"/>
</dbReference>
<gene>
    <name evidence="1" type="ORF">SU60_08250</name>
</gene>
<dbReference type="InterPro" id="IPR023198">
    <property type="entry name" value="PGP-like_dom2"/>
</dbReference>
<organism evidence="1 2">
    <name type="scientific">Vibrio mytili</name>
    <dbReference type="NCBI Taxonomy" id="50718"/>
    <lineage>
        <taxon>Bacteria</taxon>
        <taxon>Pseudomonadati</taxon>
        <taxon>Pseudomonadota</taxon>
        <taxon>Gammaproteobacteria</taxon>
        <taxon>Vibrionales</taxon>
        <taxon>Vibrionaceae</taxon>
        <taxon>Vibrio</taxon>
    </lineage>
</organism>
<evidence type="ECO:0000313" key="1">
    <source>
        <dbReference type="EMBL" id="KIN11188.1"/>
    </source>
</evidence>
<dbReference type="InterPro" id="IPR006439">
    <property type="entry name" value="HAD-SF_hydro_IA"/>
</dbReference>
<accession>A0A0C3E9W8</accession>
<dbReference type="EMBL" id="JXOK01000026">
    <property type="protein sequence ID" value="KIN11188.1"/>
    <property type="molecule type" value="Genomic_DNA"/>
</dbReference>
<dbReference type="Proteomes" id="UP000031977">
    <property type="component" value="Unassembled WGS sequence"/>
</dbReference>
<keyword evidence="1" id="KW-0378">Hydrolase</keyword>
<dbReference type="RefSeq" id="WP_041155102.1">
    <property type="nucleotide sequence ID" value="NZ_CBCRVP010000012.1"/>
</dbReference>
<dbReference type="NCBIfam" id="TIGR01509">
    <property type="entry name" value="HAD-SF-IA-v3"/>
    <property type="match status" value="1"/>
</dbReference>
<proteinExistence type="predicted"/>
<dbReference type="STRING" id="50718.SU60_08250"/>
<dbReference type="OrthoDB" id="9800058at2"/>
<dbReference type="AlphaFoldDB" id="A0A0C3E9W8"/>
<dbReference type="SUPFAM" id="SSF56784">
    <property type="entry name" value="HAD-like"/>
    <property type="match status" value="1"/>
</dbReference>
<evidence type="ECO:0000313" key="2">
    <source>
        <dbReference type="Proteomes" id="UP000031977"/>
    </source>
</evidence>
<comment type="caution">
    <text evidence="1">The sequence shown here is derived from an EMBL/GenBank/DDBJ whole genome shotgun (WGS) entry which is preliminary data.</text>
</comment>
<dbReference type="Gene3D" id="3.40.50.1000">
    <property type="entry name" value="HAD superfamily/HAD-like"/>
    <property type="match status" value="1"/>
</dbReference>
<dbReference type="NCBIfam" id="NF008087">
    <property type="entry name" value="PRK10826.1"/>
    <property type="match status" value="1"/>
</dbReference>
<reference evidence="1 2" key="1">
    <citation type="submission" date="2015-01" db="EMBL/GenBank/DDBJ databases">
        <title>Draft genome of Vibrio mytili type strain CAIM 528.</title>
        <authorList>
            <person name="Gonzalez-Castillo A."/>
            <person name="Gomez-Gil B."/>
            <person name="Enciso-Ibarra J."/>
        </authorList>
    </citation>
    <scope>NUCLEOTIDE SEQUENCE [LARGE SCALE GENOMIC DNA]</scope>
    <source>
        <strain evidence="1 2">CAIM 528</strain>
    </source>
</reference>
<dbReference type="InterPro" id="IPR023214">
    <property type="entry name" value="HAD_sf"/>
</dbReference>
<dbReference type="SFLD" id="SFLDG01135">
    <property type="entry name" value="C1.5.6:_HAD__Beta-PGM__Phospha"/>
    <property type="match status" value="1"/>
</dbReference>
<dbReference type="GO" id="GO:0016787">
    <property type="term" value="F:hydrolase activity"/>
    <property type="evidence" value="ECO:0007669"/>
    <property type="project" value="UniProtKB-KW"/>
</dbReference>
<protein>
    <submittedName>
        <fullName evidence="1">HAD family hydrolase</fullName>
    </submittedName>
</protein>
<dbReference type="PANTHER" id="PTHR18901:SF38">
    <property type="entry name" value="PSEUDOURIDINE-5'-PHOSPHATASE"/>
    <property type="match status" value="1"/>
</dbReference>
<dbReference type="PRINTS" id="PR00413">
    <property type="entry name" value="HADHALOGNASE"/>
</dbReference>
<dbReference type="CDD" id="cd07505">
    <property type="entry name" value="HAD_BPGM-like"/>
    <property type="match status" value="1"/>
</dbReference>
<dbReference type="InterPro" id="IPR041492">
    <property type="entry name" value="HAD_2"/>
</dbReference>
<dbReference type="InterPro" id="IPR036412">
    <property type="entry name" value="HAD-like_sf"/>
</dbReference>
<dbReference type="Gene3D" id="1.10.150.240">
    <property type="entry name" value="Putative phosphatase, domain 2"/>
    <property type="match status" value="1"/>
</dbReference>
<dbReference type="SFLD" id="SFLDG01129">
    <property type="entry name" value="C1.5:_HAD__Beta-PGM__Phosphata"/>
    <property type="match status" value="1"/>
</dbReference>
<dbReference type="PANTHER" id="PTHR18901">
    <property type="entry name" value="2-DEOXYGLUCOSE-6-PHOSPHATE PHOSPHATASE 2"/>
    <property type="match status" value="1"/>
</dbReference>
<dbReference type="Pfam" id="PF13419">
    <property type="entry name" value="HAD_2"/>
    <property type="match status" value="1"/>
</dbReference>
<keyword evidence="2" id="KW-1185">Reference proteome</keyword>
<sequence length="218" mass="24292">MIQAAIFDMDGLLIDSEPLWQLAEREVFSSLGVKVTDELAAQTAKMTTREVTQFWFKLYPWSDLHLDDVENAVINRVEALVEERGSELQGVSRTLSLLRSKGMKIGLSTNSPYQLIPVILNKLGIASFFDAISSSDDVKKGKPEPDVYLSTINKLGVEAAHCIAFEDSYSGMLAATRANIKTIVVPHPDRYQQDFSESHLKLQSLSEFNEKHLAALMS</sequence>
<name>A0A0C3E9W8_9VIBR</name>